<dbReference type="RefSeq" id="WP_176819337.1">
    <property type="nucleotide sequence ID" value="NZ_FNEM01000016.1"/>
</dbReference>
<gene>
    <name evidence="2" type="ORF">SAMN04488540_11672</name>
</gene>
<dbReference type="EMBL" id="FNEM01000016">
    <property type="protein sequence ID" value="SDJ96676.1"/>
    <property type="molecule type" value="Genomic_DNA"/>
</dbReference>
<evidence type="ECO:0000313" key="3">
    <source>
        <dbReference type="Proteomes" id="UP000199527"/>
    </source>
</evidence>
<keyword evidence="3" id="KW-1185">Reference proteome</keyword>
<dbReference type="Proteomes" id="UP000199527">
    <property type="component" value="Unassembled WGS sequence"/>
</dbReference>
<dbReference type="InterPro" id="IPR009006">
    <property type="entry name" value="Ala_racemase/Decarboxylase_C"/>
</dbReference>
<name>A0A1G8Y1K9_9GAMM</name>
<protein>
    <submittedName>
        <fullName evidence="2">Uncharacterized protein</fullName>
    </submittedName>
</protein>
<sequence length="56" mass="6491">MPARVGMYSYRTSKAALNRIFSSAAEVMVDGDRMHLIREREQPEQLWRGEHCLPEA</sequence>
<evidence type="ECO:0000313" key="2">
    <source>
        <dbReference type="EMBL" id="SDJ96676.1"/>
    </source>
</evidence>
<evidence type="ECO:0000256" key="1">
    <source>
        <dbReference type="ARBA" id="ARBA00001933"/>
    </source>
</evidence>
<proteinExistence type="predicted"/>
<reference evidence="3" key="1">
    <citation type="submission" date="2016-10" db="EMBL/GenBank/DDBJ databases">
        <authorList>
            <person name="Varghese N."/>
            <person name="Submissions S."/>
        </authorList>
    </citation>
    <scope>NUCLEOTIDE SEQUENCE [LARGE SCALE GENOMIC DNA]</scope>
    <source>
        <strain evidence="3">DSM 23317</strain>
    </source>
</reference>
<accession>A0A1G8Y1K9</accession>
<dbReference type="AlphaFoldDB" id="A0A1G8Y1K9"/>
<organism evidence="2 3">
    <name type="scientific">Ferrimonas sediminum</name>
    <dbReference type="NCBI Taxonomy" id="718193"/>
    <lineage>
        <taxon>Bacteria</taxon>
        <taxon>Pseudomonadati</taxon>
        <taxon>Pseudomonadota</taxon>
        <taxon>Gammaproteobacteria</taxon>
        <taxon>Alteromonadales</taxon>
        <taxon>Ferrimonadaceae</taxon>
        <taxon>Ferrimonas</taxon>
    </lineage>
</organism>
<dbReference type="GO" id="GO:0003824">
    <property type="term" value="F:catalytic activity"/>
    <property type="evidence" value="ECO:0007669"/>
    <property type="project" value="InterPro"/>
</dbReference>
<dbReference type="Gene3D" id="2.40.37.10">
    <property type="entry name" value="Lyase, Ornithine Decarboxylase, Chain A, domain 1"/>
    <property type="match status" value="1"/>
</dbReference>
<comment type="cofactor">
    <cofactor evidence="1">
        <name>pyridoxal 5'-phosphate</name>
        <dbReference type="ChEBI" id="CHEBI:597326"/>
    </cofactor>
</comment>